<dbReference type="PANTHER" id="PTHR34383:SF1">
    <property type="entry name" value="ADP-POLYPHOSPHATE PHOSPHOTRANSFERASE"/>
    <property type="match status" value="1"/>
</dbReference>
<dbReference type="SUPFAM" id="SSF52540">
    <property type="entry name" value="P-loop containing nucleoside triphosphate hydrolases"/>
    <property type="match status" value="1"/>
</dbReference>
<organism evidence="7 8">
    <name type="scientific">Oligella ureolytica</name>
    <dbReference type="NCBI Taxonomy" id="90244"/>
    <lineage>
        <taxon>Bacteria</taxon>
        <taxon>Pseudomonadati</taxon>
        <taxon>Pseudomonadota</taxon>
        <taxon>Betaproteobacteria</taxon>
        <taxon>Burkholderiales</taxon>
        <taxon>Alcaligenaceae</taxon>
        <taxon>Oligella</taxon>
    </lineage>
</organism>
<dbReference type="NCBIfam" id="TIGR03707">
    <property type="entry name" value="PPK2_P_aer"/>
    <property type="match status" value="1"/>
</dbReference>
<dbReference type="Proteomes" id="UP000254603">
    <property type="component" value="Unassembled WGS sequence"/>
</dbReference>
<keyword evidence="5" id="KW-0175">Coiled coil</keyword>
<evidence type="ECO:0000259" key="6">
    <source>
        <dbReference type="Pfam" id="PF03976"/>
    </source>
</evidence>
<comment type="similarity">
    <text evidence="1 4">Belongs to the polyphosphate kinase 2 (PPK2) family. Class I subfamily.</text>
</comment>
<evidence type="ECO:0000256" key="4">
    <source>
        <dbReference type="RuleBase" id="RU369062"/>
    </source>
</evidence>
<evidence type="ECO:0000256" key="3">
    <source>
        <dbReference type="ARBA" id="ARBA00022777"/>
    </source>
</evidence>
<keyword evidence="3 4" id="KW-0418">Kinase</keyword>
<dbReference type="STRING" id="1122619.GCA_000373745_00492"/>
<accession>A0A378XFS9</accession>
<dbReference type="EMBL" id="UGSB01000001">
    <property type="protein sequence ID" value="SUA52959.1"/>
    <property type="molecule type" value="Genomic_DNA"/>
</dbReference>
<dbReference type="GO" id="GO:0008976">
    <property type="term" value="F:polyphosphate kinase activity"/>
    <property type="evidence" value="ECO:0007669"/>
    <property type="project" value="UniProtKB-UniRule"/>
</dbReference>
<evidence type="ECO:0000313" key="8">
    <source>
        <dbReference type="Proteomes" id="UP000254603"/>
    </source>
</evidence>
<evidence type="ECO:0000256" key="1">
    <source>
        <dbReference type="ARBA" id="ARBA00009924"/>
    </source>
</evidence>
<evidence type="ECO:0000256" key="5">
    <source>
        <dbReference type="SAM" id="Coils"/>
    </source>
</evidence>
<comment type="subunit">
    <text evidence="4">Homotetramer.</text>
</comment>
<dbReference type="Gene3D" id="3.40.50.300">
    <property type="entry name" value="P-loop containing nucleotide triphosphate hydrolases"/>
    <property type="match status" value="1"/>
</dbReference>
<sequence length="473" mass="55117">MGRNKTSEQNLFASIADVSSESSGETTADSIVASDFMGSKNNLKGVPSNDMESIPTILLSRLQAAQNESVKAESSAEDLKEVLLTRKNQLQDSLDELDSLIEVMQGDTLYGESLEETRELHVKDRIDAKLDHKTLVIAELIAKRLSASKEEQQEVLALLFKELAEELSDDERRSLLHIMRLERRRLEARKSSHYDQELVDNYTEEGVYPYKYLMSRRNYEYRKYDLQVELLKLQSWVQETGQRVIIIFEGRDAAGKGGTIKRFMEHLNPRYARVVALQKPTEREQGQWYFQRYVEHFPTKGEIVLFDRSWYNRAGVERVMGFCTDEEYDDFIRQVPEFERNLVKSGIHLIKFWFSVSRDEQLRRFKQRQTHPLKQWKLSPIDLASLDKWDDYTDAKEAMFHYTDTSEAPWTVVKSNCKKRARLNAMRYVLSRFDYANKDIQTVGKIDRLLVGHANVIYELGENDSAHIDRQGI</sequence>
<proteinExistence type="inferred from homology"/>
<protein>
    <recommendedName>
        <fullName evidence="4">ADP/GDP-polyphosphate phosphotransferase</fullName>
        <ecNumber evidence="4">2.7.4.-</ecNumber>
    </recommendedName>
    <alternativeName>
        <fullName evidence="4">Polyphosphate kinase PPK2</fullName>
    </alternativeName>
</protein>
<dbReference type="Pfam" id="PF03976">
    <property type="entry name" value="PPK2"/>
    <property type="match status" value="1"/>
</dbReference>
<dbReference type="EC" id="2.7.4.-" evidence="4"/>
<feature type="coiled-coil region" evidence="5">
    <location>
        <begin position="62"/>
        <end position="107"/>
    </location>
</feature>
<dbReference type="PANTHER" id="PTHR34383">
    <property type="entry name" value="POLYPHOSPHATE:AMP PHOSPHOTRANSFERASE-RELATED"/>
    <property type="match status" value="1"/>
</dbReference>
<dbReference type="RefSeq" id="WP_018573668.1">
    <property type="nucleotide sequence ID" value="NZ_CP065725.1"/>
</dbReference>
<gene>
    <name evidence="7" type="ORF">NCTC11997_00978</name>
</gene>
<reference evidence="7 8" key="1">
    <citation type="submission" date="2018-06" db="EMBL/GenBank/DDBJ databases">
        <authorList>
            <consortium name="Pathogen Informatics"/>
            <person name="Doyle S."/>
        </authorList>
    </citation>
    <scope>NUCLEOTIDE SEQUENCE [LARGE SCALE GENOMIC DNA]</scope>
    <source>
        <strain evidence="7 8">NCTC11997</strain>
    </source>
</reference>
<evidence type="ECO:0000313" key="7">
    <source>
        <dbReference type="EMBL" id="SUA52959.1"/>
    </source>
</evidence>
<dbReference type="InterPro" id="IPR022488">
    <property type="entry name" value="PPK2-related"/>
</dbReference>
<dbReference type="GO" id="GO:0006793">
    <property type="term" value="P:phosphorus metabolic process"/>
    <property type="evidence" value="ECO:0007669"/>
    <property type="project" value="InterPro"/>
</dbReference>
<comment type="function">
    <text evidence="4">Uses inorganic polyphosphate (polyP) as a donor to convert GDP to GTP or ADP to ATP.</text>
</comment>
<name>A0A378XFS9_9BURK</name>
<dbReference type="AlphaFoldDB" id="A0A378XFS9"/>
<feature type="domain" description="Polyphosphate kinase-2-related" evidence="6">
    <location>
        <begin position="215"/>
        <end position="439"/>
    </location>
</feature>
<dbReference type="InterPro" id="IPR022486">
    <property type="entry name" value="PPK2_PA0141"/>
</dbReference>
<keyword evidence="2 4" id="KW-0808">Transferase</keyword>
<dbReference type="InterPro" id="IPR027417">
    <property type="entry name" value="P-loop_NTPase"/>
</dbReference>
<evidence type="ECO:0000256" key="2">
    <source>
        <dbReference type="ARBA" id="ARBA00022679"/>
    </source>
</evidence>